<dbReference type="AlphaFoldDB" id="A0A0C9XBA4"/>
<evidence type="ECO:0000313" key="2">
    <source>
        <dbReference type="EMBL" id="KIJ93492.1"/>
    </source>
</evidence>
<gene>
    <name evidence="2" type="ORF">K443DRAFT_396958</name>
</gene>
<keyword evidence="3" id="KW-1185">Reference proteome</keyword>
<reference evidence="3" key="2">
    <citation type="submission" date="2015-01" db="EMBL/GenBank/DDBJ databases">
        <title>Evolutionary Origins and Diversification of the Mycorrhizal Mutualists.</title>
        <authorList>
            <consortium name="DOE Joint Genome Institute"/>
            <consortium name="Mycorrhizal Genomics Consortium"/>
            <person name="Kohler A."/>
            <person name="Kuo A."/>
            <person name="Nagy L.G."/>
            <person name="Floudas D."/>
            <person name="Copeland A."/>
            <person name="Barry K.W."/>
            <person name="Cichocki N."/>
            <person name="Veneault-Fourrey C."/>
            <person name="LaButti K."/>
            <person name="Lindquist E.A."/>
            <person name="Lipzen A."/>
            <person name="Lundell T."/>
            <person name="Morin E."/>
            <person name="Murat C."/>
            <person name="Riley R."/>
            <person name="Ohm R."/>
            <person name="Sun H."/>
            <person name="Tunlid A."/>
            <person name="Henrissat B."/>
            <person name="Grigoriev I.V."/>
            <person name="Hibbett D.S."/>
            <person name="Martin F."/>
        </authorList>
    </citation>
    <scope>NUCLEOTIDE SEQUENCE [LARGE SCALE GENOMIC DNA]</scope>
    <source>
        <strain evidence="3">LaAM-08-1</strain>
    </source>
</reference>
<proteinExistence type="predicted"/>
<sequence>MLGIRRPKFKRQNLHTIQCYHANRRADPIISSSSLVSHQCLRPPRTTTKRPRSALGTHHPQPGQE</sequence>
<evidence type="ECO:0000313" key="3">
    <source>
        <dbReference type="Proteomes" id="UP000054477"/>
    </source>
</evidence>
<protein>
    <submittedName>
        <fullName evidence="2">Uncharacterized protein</fullName>
    </submittedName>
</protein>
<feature type="region of interest" description="Disordered" evidence="1">
    <location>
        <begin position="35"/>
        <end position="65"/>
    </location>
</feature>
<accession>A0A0C9XBA4</accession>
<evidence type="ECO:0000256" key="1">
    <source>
        <dbReference type="SAM" id="MobiDB-lite"/>
    </source>
</evidence>
<organism evidence="2 3">
    <name type="scientific">Laccaria amethystina LaAM-08-1</name>
    <dbReference type="NCBI Taxonomy" id="1095629"/>
    <lineage>
        <taxon>Eukaryota</taxon>
        <taxon>Fungi</taxon>
        <taxon>Dikarya</taxon>
        <taxon>Basidiomycota</taxon>
        <taxon>Agaricomycotina</taxon>
        <taxon>Agaricomycetes</taxon>
        <taxon>Agaricomycetidae</taxon>
        <taxon>Agaricales</taxon>
        <taxon>Agaricineae</taxon>
        <taxon>Hydnangiaceae</taxon>
        <taxon>Laccaria</taxon>
    </lineage>
</organism>
<dbReference type="EMBL" id="KN838841">
    <property type="protein sequence ID" value="KIJ93492.1"/>
    <property type="molecule type" value="Genomic_DNA"/>
</dbReference>
<dbReference type="Proteomes" id="UP000054477">
    <property type="component" value="Unassembled WGS sequence"/>
</dbReference>
<reference evidence="2 3" key="1">
    <citation type="submission" date="2014-04" db="EMBL/GenBank/DDBJ databases">
        <authorList>
            <consortium name="DOE Joint Genome Institute"/>
            <person name="Kuo A."/>
            <person name="Kohler A."/>
            <person name="Nagy L.G."/>
            <person name="Floudas D."/>
            <person name="Copeland A."/>
            <person name="Barry K.W."/>
            <person name="Cichocki N."/>
            <person name="Veneault-Fourrey C."/>
            <person name="LaButti K."/>
            <person name="Lindquist E.A."/>
            <person name="Lipzen A."/>
            <person name="Lundell T."/>
            <person name="Morin E."/>
            <person name="Murat C."/>
            <person name="Sun H."/>
            <person name="Tunlid A."/>
            <person name="Henrissat B."/>
            <person name="Grigoriev I.V."/>
            <person name="Hibbett D.S."/>
            <person name="Martin F."/>
            <person name="Nordberg H.P."/>
            <person name="Cantor M.N."/>
            <person name="Hua S.X."/>
        </authorList>
    </citation>
    <scope>NUCLEOTIDE SEQUENCE [LARGE SCALE GENOMIC DNA]</scope>
    <source>
        <strain evidence="2 3">LaAM-08-1</strain>
    </source>
</reference>
<dbReference type="HOGENOM" id="CLU_2850058_0_0_1"/>
<name>A0A0C9XBA4_9AGAR</name>